<organism evidence="1 2">
    <name type="scientific">Clonostachys byssicola</name>
    <dbReference type="NCBI Taxonomy" id="160290"/>
    <lineage>
        <taxon>Eukaryota</taxon>
        <taxon>Fungi</taxon>
        <taxon>Dikarya</taxon>
        <taxon>Ascomycota</taxon>
        <taxon>Pezizomycotina</taxon>
        <taxon>Sordariomycetes</taxon>
        <taxon>Hypocreomycetidae</taxon>
        <taxon>Hypocreales</taxon>
        <taxon>Bionectriaceae</taxon>
        <taxon>Clonostachys</taxon>
    </lineage>
</organism>
<accession>A0A9N9UDR1</accession>
<evidence type="ECO:0000313" key="1">
    <source>
        <dbReference type="EMBL" id="CAG9986439.1"/>
    </source>
</evidence>
<protein>
    <submittedName>
        <fullName evidence="1">Uncharacterized protein</fullName>
    </submittedName>
</protein>
<name>A0A9N9UDR1_9HYPO</name>
<dbReference type="EMBL" id="CABFNO020001404">
    <property type="protein sequence ID" value="CAG9986439.1"/>
    <property type="molecule type" value="Genomic_DNA"/>
</dbReference>
<evidence type="ECO:0000313" key="2">
    <source>
        <dbReference type="Proteomes" id="UP000754883"/>
    </source>
</evidence>
<dbReference type="OrthoDB" id="10408807at2759"/>
<dbReference type="AlphaFoldDB" id="A0A9N9UDR1"/>
<gene>
    <name evidence="1" type="ORF">CBYS24578_00012716</name>
</gene>
<proteinExistence type="predicted"/>
<comment type="caution">
    <text evidence="1">The sequence shown here is derived from an EMBL/GenBank/DDBJ whole genome shotgun (WGS) entry which is preliminary data.</text>
</comment>
<sequence length="119" mass="13204">MGLTTIFKVTYGNHSGRNIALCLEKLETIHIGGWDKERIINFEVLGDDCPCDFRIITNKKCQAFGNKDGYQSKELWAKDDNGLSLALRGIFVSWVGSTPATMGAVVWALPPVESQSERL</sequence>
<reference evidence="2" key="1">
    <citation type="submission" date="2019-06" db="EMBL/GenBank/DDBJ databases">
        <authorList>
            <person name="Broberg M."/>
        </authorList>
    </citation>
    <scope>NUCLEOTIDE SEQUENCE [LARGE SCALE GENOMIC DNA]</scope>
</reference>
<dbReference type="Proteomes" id="UP000754883">
    <property type="component" value="Unassembled WGS sequence"/>
</dbReference>
<reference evidence="1 2" key="2">
    <citation type="submission" date="2021-10" db="EMBL/GenBank/DDBJ databases">
        <authorList>
            <person name="Piombo E."/>
        </authorList>
    </citation>
    <scope>NUCLEOTIDE SEQUENCE [LARGE SCALE GENOMIC DNA]</scope>
</reference>
<keyword evidence="2" id="KW-1185">Reference proteome</keyword>